<reference evidence="7 8" key="1">
    <citation type="submission" date="2018-04" db="EMBL/GenBank/DDBJ databases">
        <title>Bacteria isolated from cave deposits of Manipur.</title>
        <authorList>
            <person name="Sahoo D."/>
            <person name="Sarangthem I."/>
            <person name="Nandeibam J."/>
        </authorList>
    </citation>
    <scope>NUCLEOTIDE SEQUENCE [LARGE SCALE GENOMIC DNA]</scope>
    <source>
        <strain evidence="8">mrc11</strain>
    </source>
</reference>
<organism evidence="7 8">
    <name type="scientific">Arthrobacter globiformis</name>
    <dbReference type="NCBI Taxonomy" id="1665"/>
    <lineage>
        <taxon>Bacteria</taxon>
        <taxon>Bacillati</taxon>
        <taxon>Actinomycetota</taxon>
        <taxon>Actinomycetes</taxon>
        <taxon>Micrococcales</taxon>
        <taxon>Micrococcaceae</taxon>
        <taxon>Arthrobacter</taxon>
    </lineage>
</organism>
<proteinExistence type="predicted"/>
<comment type="subcellular location">
    <subcellularLocation>
        <location evidence="1">Membrane</location>
        <topology evidence="1">Multi-pass membrane protein</topology>
    </subcellularLocation>
</comment>
<feature type="transmembrane region" description="Helical" evidence="6">
    <location>
        <begin position="135"/>
        <end position="153"/>
    </location>
</feature>
<evidence type="ECO:0000256" key="5">
    <source>
        <dbReference type="ARBA" id="ARBA00023136"/>
    </source>
</evidence>
<name>A0A328HJL9_ARTGO</name>
<keyword evidence="4 6" id="KW-1133">Transmembrane helix</keyword>
<evidence type="ECO:0000256" key="6">
    <source>
        <dbReference type="SAM" id="Phobius"/>
    </source>
</evidence>
<dbReference type="OrthoDB" id="5431428at2"/>
<dbReference type="PANTHER" id="PTHR34857:SF2">
    <property type="entry name" value="SLL0384 PROTEIN"/>
    <property type="match status" value="1"/>
</dbReference>
<evidence type="ECO:0000313" key="8">
    <source>
        <dbReference type="Proteomes" id="UP000249166"/>
    </source>
</evidence>
<dbReference type="InterPro" id="IPR051611">
    <property type="entry name" value="ECF_transporter_component"/>
</dbReference>
<feature type="transmembrane region" description="Helical" evidence="6">
    <location>
        <begin position="224"/>
        <end position="243"/>
    </location>
</feature>
<keyword evidence="2" id="KW-1003">Cell membrane</keyword>
<evidence type="ECO:0000256" key="3">
    <source>
        <dbReference type="ARBA" id="ARBA00022692"/>
    </source>
</evidence>
<comment type="caution">
    <text evidence="7">The sequence shown here is derived from an EMBL/GenBank/DDBJ whole genome shotgun (WGS) entry which is preliminary data.</text>
</comment>
<feature type="transmembrane region" description="Helical" evidence="6">
    <location>
        <begin position="52"/>
        <end position="72"/>
    </location>
</feature>
<protein>
    <submittedName>
        <fullName evidence="7">Energy-coupling factor transporter transmembrane protein EcfT</fullName>
    </submittedName>
</protein>
<dbReference type="PANTHER" id="PTHR34857">
    <property type="entry name" value="SLL0384 PROTEIN"/>
    <property type="match status" value="1"/>
</dbReference>
<feature type="transmembrane region" description="Helical" evidence="6">
    <location>
        <begin position="93"/>
        <end position="115"/>
    </location>
</feature>
<gene>
    <name evidence="7" type="ORF">DBZ45_08510</name>
</gene>
<dbReference type="Proteomes" id="UP000249166">
    <property type="component" value="Unassembled WGS sequence"/>
</dbReference>
<accession>A0A328HJL9</accession>
<keyword evidence="5 6" id="KW-0472">Membrane</keyword>
<dbReference type="GO" id="GO:0005886">
    <property type="term" value="C:plasma membrane"/>
    <property type="evidence" value="ECO:0007669"/>
    <property type="project" value="UniProtKB-ARBA"/>
</dbReference>
<evidence type="ECO:0000256" key="2">
    <source>
        <dbReference type="ARBA" id="ARBA00022475"/>
    </source>
</evidence>
<evidence type="ECO:0000256" key="4">
    <source>
        <dbReference type="ARBA" id="ARBA00022989"/>
    </source>
</evidence>
<evidence type="ECO:0000256" key="1">
    <source>
        <dbReference type="ARBA" id="ARBA00004141"/>
    </source>
</evidence>
<keyword evidence="3 6" id="KW-0812">Transmembrane</keyword>
<dbReference type="CDD" id="cd16914">
    <property type="entry name" value="EcfT"/>
    <property type="match status" value="1"/>
</dbReference>
<dbReference type="InterPro" id="IPR003339">
    <property type="entry name" value="ABC/ECF_trnsptr_transmembrane"/>
</dbReference>
<evidence type="ECO:0000313" key="7">
    <source>
        <dbReference type="EMBL" id="RAM37645.1"/>
    </source>
</evidence>
<dbReference type="Pfam" id="PF02361">
    <property type="entry name" value="CbiQ"/>
    <property type="match status" value="1"/>
</dbReference>
<dbReference type="AlphaFoldDB" id="A0A328HJL9"/>
<sequence length="262" mass="27215">MAARLNPLTAMTAAAAVLAITTAASSWAVSLTVAVGAVLLSAAAGIVRRVLLAAATIVVPFWLSLLVIHGLFFPEGRTVLASWGPARVTAEGLTFALEMGLRTAAFVLVLMVFSFSVRIPELVAALVARRVPPQVGYVLASTLLLAPLVAARLGTVRQAQESRGLVVGRGIGSRVAAIRLQMVPLVLGLVHDAGIRAQSLDARGFRSTGPRTSYTEVHDSAAQATFRVFAILLALTAVGWRIVESLPAGSLSAFSQFVGGPG</sequence>
<dbReference type="EMBL" id="QLNP01000067">
    <property type="protein sequence ID" value="RAM37645.1"/>
    <property type="molecule type" value="Genomic_DNA"/>
</dbReference>